<organism evidence="2 3">
    <name type="scientific">Smittium culicis</name>
    <dbReference type="NCBI Taxonomy" id="133412"/>
    <lineage>
        <taxon>Eukaryota</taxon>
        <taxon>Fungi</taxon>
        <taxon>Fungi incertae sedis</taxon>
        <taxon>Zoopagomycota</taxon>
        <taxon>Kickxellomycotina</taxon>
        <taxon>Harpellomycetes</taxon>
        <taxon>Harpellales</taxon>
        <taxon>Legeriomycetaceae</taxon>
        <taxon>Smittium</taxon>
    </lineage>
</organism>
<name>A0A1R1XMD3_9FUNG</name>
<gene>
    <name evidence="2" type="ORF">AYI69_g8072</name>
</gene>
<comment type="caution">
    <text evidence="2">The sequence shown here is derived from an EMBL/GenBank/DDBJ whole genome shotgun (WGS) entry which is preliminary data.</text>
</comment>
<feature type="compositionally biased region" description="Polar residues" evidence="1">
    <location>
        <begin position="18"/>
        <end position="27"/>
    </location>
</feature>
<reference evidence="3" key="1">
    <citation type="submission" date="2017-01" db="EMBL/GenBank/DDBJ databases">
        <authorList>
            <person name="Wang Y."/>
            <person name="White M."/>
            <person name="Kvist S."/>
            <person name="Moncalvo J.-M."/>
        </authorList>
    </citation>
    <scope>NUCLEOTIDE SEQUENCE [LARGE SCALE GENOMIC DNA]</scope>
    <source>
        <strain evidence="3">ID-206-W2</strain>
    </source>
</reference>
<evidence type="ECO:0000313" key="2">
    <source>
        <dbReference type="EMBL" id="OMJ15798.1"/>
    </source>
</evidence>
<sequence length="223" mass="24430">MDTPAPCYQQAPPPISPHNFSDTSPANSPDPARCRRRRHCHRLAHYPSLYPSTACSCSGARALASVLRAGPRSARPAAAATATATAPLLRIAHLALLVRLVRRCRCRRRHHEPRPPRHKRDVGHQQRVQLHDDVADAALAPAAVACHLARAFRVYEAADPENRLPPADLRGRPADGFSVLEALRVADQALQVVDQRVLRRVADAAVPRVLVLLAGLRLARVPR</sequence>
<dbReference type="EMBL" id="LSSM01004117">
    <property type="protein sequence ID" value="OMJ15798.1"/>
    <property type="molecule type" value="Genomic_DNA"/>
</dbReference>
<dbReference type="AlphaFoldDB" id="A0A1R1XMD3"/>
<feature type="region of interest" description="Disordered" evidence="1">
    <location>
        <begin position="1"/>
        <end position="33"/>
    </location>
</feature>
<evidence type="ECO:0000256" key="1">
    <source>
        <dbReference type="SAM" id="MobiDB-lite"/>
    </source>
</evidence>
<protein>
    <submittedName>
        <fullName evidence="2">Uncharacterized protein</fullName>
    </submittedName>
</protein>
<dbReference type="Proteomes" id="UP000187429">
    <property type="component" value="Unassembled WGS sequence"/>
</dbReference>
<keyword evidence="3" id="KW-1185">Reference proteome</keyword>
<accession>A0A1R1XMD3</accession>
<evidence type="ECO:0000313" key="3">
    <source>
        <dbReference type="Proteomes" id="UP000187429"/>
    </source>
</evidence>
<proteinExistence type="predicted"/>